<keyword evidence="4" id="KW-1185">Reference proteome</keyword>
<proteinExistence type="predicted"/>
<dbReference type="GO" id="GO:0009244">
    <property type="term" value="P:lipopolysaccharide core region biosynthetic process"/>
    <property type="evidence" value="ECO:0007669"/>
    <property type="project" value="TreeGrafter"/>
</dbReference>
<dbReference type="GO" id="GO:0005829">
    <property type="term" value="C:cytosol"/>
    <property type="evidence" value="ECO:0007669"/>
    <property type="project" value="TreeGrafter"/>
</dbReference>
<dbReference type="SUPFAM" id="SSF53756">
    <property type="entry name" value="UDP-Glycosyltransferase/glycogen phosphorylase"/>
    <property type="match status" value="1"/>
</dbReference>
<evidence type="ECO:0000313" key="4">
    <source>
        <dbReference type="Proteomes" id="UP000285575"/>
    </source>
</evidence>
<keyword evidence="1" id="KW-0328">Glycosyltransferase</keyword>
<evidence type="ECO:0000313" key="3">
    <source>
        <dbReference type="EMBL" id="RVU46585.1"/>
    </source>
</evidence>
<dbReference type="AlphaFoldDB" id="A0A437RIQ2"/>
<dbReference type="InterPro" id="IPR051199">
    <property type="entry name" value="LPS_LOS_Heptosyltrfase"/>
</dbReference>
<evidence type="ECO:0000256" key="1">
    <source>
        <dbReference type="ARBA" id="ARBA00022676"/>
    </source>
</evidence>
<dbReference type="Gene3D" id="3.40.50.2000">
    <property type="entry name" value="Glycogen Phosphorylase B"/>
    <property type="match status" value="2"/>
</dbReference>
<accession>A0A437RIQ2</accession>
<dbReference type="InterPro" id="IPR002201">
    <property type="entry name" value="Glyco_trans_9"/>
</dbReference>
<reference evidence="3 4" key="1">
    <citation type="submission" date="2019-01" db="EMBL/GenBank/DDBJ databases">
        <authorList>
            <person name="Chen W.-M."/>
        </authorList>
    </citation>
    <scope>NUCLEOTIDE SEQUENCE [LARGE SCALE GENOMIC DNA]</scope>
    <source>
        <strain evidence="3 4">KYPY4</strain>
    </source>
</reference>
<dbReference type="EMBL" id="SACR01000003">
    <property type="protein sequence ID" value="RVU46585.1"/>
    <property type="molecule type" value="Genomic_DNA"/>
</dbReference>
<dbReference type="OrthoDB" id="9781892at2"/>
<dbReference type="CDD" id="cd03789">
    <property type="entry name" value="GT9_LPS_heptosyltransferase"/>
    <property type="match status" value="1"/>
</dbReference>
<name>A0A437RIQ2_9BURK</name>
<evidence type="ECO:0000256" key="2">
    <source>
        <dbReference type="ARBA" id="ARBA00022679"/>
    </source>
</evidence>
<dbReference type="PANTHER" id="PTHR30160:SF1">
    <property type="entry name" value="LIPOPOLYSACCHARIDE 1,2-N-ACETYLGLUCOSAMINETRANSFERASE-RELATED"/>
    <property type="match status" value="1"/>
</dbReference>
<dbReference type="Proteomes" id="UP000285575">
    <property type="component" value="Unassembled WGS sequence"/>
</dbReference>
<comment type="caution">
    <text evidence="3">The sequence shown here is derived from an EMBL/GenBank/DDBJ whole genome shotgun (WGS) entry which is preliminary data.</text>
</comment>
<dbReference type="PANTHER" id="PTHR30160">
    <property type="entry name" value="TETRAACYLDISACCHARIDE 4'-KINASE-RELATED"/>
    <property type="match status" value="1"/>
</dbReference>
<organism evidence="3 4">
    <name type="scientific">Rubrivivax rivuli</name>
    <dbReference type="NCBI Taxonomy" id="1862385"/>
    <lineage>
        <taxon>Bacteria</taxon>
        <taxon>Pseudomonadati</taxon>
        <taxon>Pseudomonadota</taxon>
        <taxon>Betaproteobacteria</taxon>
        <taxon>Burkholderiales</taxon>
        <taxon>Sphaerotilaceae</taxon>
        <taxon>Rubrivivax</taxon>
    </lineage>
</organism>
<gene>
    <name evidence="3" type="ORF">EOE66_12320</name>
</gene>
<protein>
    <submittedName>
        <fullName evidence="3">Lipopolysaccharide heptosyltransferase family protein</fullName>
    </submittedName>
</protein>
<keyword evidence="2 3" id="KW-0808">Transferase</keyword>
<dbReference type="Pfam" id="PF01075">
    <property type="entry name" value="Glyco_transf_9"/>
    <property type="match status" value="1"/>
</dbReference>
<sequence length="335" mass="35278">MPTDYVPPMPAPRRPLIVRLRNWVGDVTLAVPMLQRLDDAGYALQLVGKGWAKELLAGHGWPVHGLPAGTRERIALLRRLRAEALAADPGFGRRLNALCLPDSFSSALEFRLAGLRALGHAWEGRSLLLGRAVPRQRGVHELRVYWQLGDALLQASAEPPAQIGLRISAAHAEAARALRAAHGLAPGSIFICPFAGGTWSGEDKTWPAFPEFAAQVLPRYGRAVVVCPGPGEEAEAQALFGNATVLPGVKLGTYAALLQEAALMVSNDTGPGHMAAAVGTPLVSVMGPSDPRLWQPWGPGVQVVQAAPGAAAGAVAWPSPGQVQAAVERALAQGR</sequence>
<dbReference type="GO" id="GO:0008713">
    <property type="term" value="F:ADP-heptose-lipopolysaccharide heptosyltransferase activity"/>
    <property type="evidence" value="ECO:0007669"/>
    <property type="project" value="TreeGrafter"/>
</dbReference>